<dbReference type="EMBL" id="CP001398">
    <property type="protein sequence ID" value="ACS33175.1"/>
    <property type="molecule type" value="Genomic_DNA"/>
</dbReference>
<organism evidence="1 2">
    <name type="scientific">Thermococcus gammatolerans (strain DSM 15229 / JCM 11827 / EJ3)</name>
    <dbReference type="NCBI Taxonomy" id="593117"/>
    <lineage>
        <taxon>Archaea</taxon>
        <taxon>Methanobacteriati</taxon>
        <taxon>Methanobacteriota</taxon>
        <taxon>Thermococci</taxon>
        <taxon>Thermococcales</taxon>
        <taxon>Thermococcaceae</taxon>
        <taxon>Thermococcus</taxon>
    </lineage>
</organism>
<name>C5A4L3_THEGJ</name>
<sequence length="112" mass="13152">MAKILGRLKVVCDDGTTISIAEDPLNRFFDEERIKELLRLQKKALEEWIEVNESFVKEVLEEEKKYGFDADRYPRDLIEKLKFVEGLDEEIASTKRELEAIKRLLKECDGCE</sequence>
<evidence type="ECO:0000313" key="2">
    <source>
        <dbReference type="Proteomes" id="UP000001488"/>
    </source>
</evidence>
<dbReference type="GeneID" id="7988887"/>
<keyword evidence="2" id="KW-1185">Reference proteome</keyword>
<dbReference type="AlphaFoldDB" id="C5A4L3"/>
<evidence type="ECO:0000313" key="1">
    <source>
        <dbReference type="EMBL" id="ACS33175.1"/>
    </source>
</evidence>
<dbReference type="eggNOG" id="arCOG10045">
    <property type="taxonomic scope" value="Archaea"/>
</dbReference>
<dbReference type="PaxDb" id="593117-TGAM_0673"/>
<dbReference type="RefSeq" id="WP_015858293.1">
    <property type="nucleotide sequence ID" value="NC_012804.1"/>
</dbReference>
<reference evidence="1 2" key="1">
    <citation type="journal article" date="2007" name="Genome Biol.">
        <title>Genome analysis and genome-wide proteomics of Thermococcus gammatolerans, the most radioresistant organism known amongst the Archaea.</title>
        <authorList>
            <person name="Zivanovic Y."/>
            <person name="Armengaud J."/>
            <person name="Lagorce A."/>
            <person name="Leplat C."/>
            <person name="Guerin P."/>
            <person name="Dutertre M."/>
            <person name="Anthouard V."/>
            <person name="Forterre P."/>
            <person name="Wincker P."/>
            <person name="Confalonieri F."/>
        </authorList>
    </citation>
    <scope>NUCLEOTIDE SEQUENCE [LARGE SCALE GENOMIC DNA]</scope>
    <source>
        <strain evidence="2">DSM 15229 / JCM 11827 / EJ3</strain>
    </source>
</reference>
<dbReference type="HOGENOM" id="CLU_2140326_0_0_2"/>
<dbReference type="Proteomes" id="UP000001488">
    <property type="component" value="Chromosome"/>
</dbReference>
<gene>
    <name evidence="1" type="ordered locus">TGAM_0673</name>
</gene>
<dbReference type="KEGG" id="tga:TGAM_0673"/>
<dbReference type="PATRIC" id="fig|593117.10.peg.674"/>
<accession>C5A4L3</accession>
<protein>
    <submittedName>
        <fullName evidence="1">Uncharacterized protein</fullName>
    </submittedName>
</protein>
<dbReference type="STRING" id="593117.TGAM_0673"/>
<proteinExistence type="predicted"/>